<accession>A0ABU1VXY0</accession>
<evidence type="ECO:0000313" key="2">
    <source>
        <dbReference type="EMBL" id="MDR7120581.1"/>
    </source>
</evidence>
<dbReference type="RefSeq" id="WP_310276175.1">
    <property type="nucleotide sequence ID" value="NZ_JAVDWR010000003.1"/>
</dbReference>
<keyword evidence="3" id="KW-1185">Reference proteome</keyword>
<evidence type="ECO:0000313" key="3">
    <source>
        <dbReference type="Proteomes" id="UP001257909"/>
    </source>
</evidence>
<gene>
    <name evidence="2" type="ORF">J2W69_001515</name>
</gene>
<protein>
    <recommendedName>
        <fullName evidence="1">PilZ domain-containing protein</fullName>
    </recommendedName>
</protein>
<comment type="caution">
    <text evidence="2">The sequence shown here is derived from an EMBL/GenBank/DDBJ whole genome shotgun (WGS) entry which is preliminary data.</text>
</comment>
<dbReference type="Proteomes" id="UP001257909">
    <property type="component" value="Unassembled WGS sequence"/>
</dbReference>
<feature type="domain" description="PilZ" evidence="1">
    <location>
        <begin position="168"/>
        <end position="265"/>
    </location>
</feature>
<dbReference type="EMBL" id="JAVDWR010000003">
    <property type="protein sequence ID" value="MDR7120581.1"/>
    <property type="molecule type" value="Genomic_DNA"/>
</dbReference>
<name>A0ABU1VXY0_9GAMM</name>
<evidence type="ECO:0000259" key="1">
    <source>
        <dbReference type="Pfam" id="PF07238"/>
    </source>
</evidence>
<sequence>MTTNDLQAYSSVLERLKPLINTQLFDEEFRLLTGDLAKSQQFLIKMELKRLAQPCTYYIDLRGRVDGEVRPFEHKGQTHYLDEVAIQTFENGLKQYGQYTIGIFEDVTNTNNNFRVRHQQETNKRLQDVLSGETSDKTVNLATLPSDMDSTANDYKAAQLIRFAGYSVRREERMNFSIDIEVVLQDEERFPASTSDLSVSGCKIKIPLAIEMTAGQKVAIFFRGLEQEFALGINNGIPYQVIDVEPADKGYYVRLKRLPLADEKGFSEFLQNFIHGNKRRYKVNLDNTYEAVFIKGYEQFYLPRISSLPVFLAVNDGKATPSCVLTTENNRHLMHYFQDERQQNVLSQLLHVRRLKQCLAKEANENSTVLYTFTHAAKGRLFFYSATTEELLQHPELKAVFFGFGAAKPSFRAFRMSVLRTVPAHAHIPLSLPTTADQEVQKLNQPPTPLIANFIRNLRYIVALTDISTAQSNSLYKAITYDAALLNQLKVFGHAKLEQIPPIESASVQYVNLRSESRFLYKTTVLLERDKGGDIQAFSRDFSSKGIQLECAEPVEFAKGDTVQISLPELQKITTKHQLSALPYEVMAVSKNKLIMNMRVIDPTNDHPGKIFFQQLINNNRSKLTMAEETPKFPGLGPALRNMYIKALDTFAFYVHRQGVRYNLDVVALGAKPNALHKLLAQFSDGPDSITMLPLLKNNATNLQFANQLKKMKRQEIPFSYEVFLRFTPDQDNTEHSFETKFDFDFQLHSAKKAFVDDVVNKDLLFAFKIFLSRTGRPDTEHIAKELGYVSTYAIHKAKVLEEELWSVVGVGDVVDITDEVLLRFNLSNEQIAEQQKKRLTLLAGIKQPV</sequence>
<dbReference type="InterPro" id="IPR009875">
    <property type="entry name" value="PilZ_domain"/>
</dbReference>
<dbReference type="Gene3D" id="2.40.10.220">
    <property type="entry name" value="predicted glycosyltransferase like domains"/>
    <property type="match status" value="2"/>
</dbReference>
<reference evidence="2 3" key="1">
    <citation type="submission" date="2023-07" db="EMBL/GenBank/DDBJ databases">
        <title>Sorghum-associated microbial communities from plants grown in Nebraska, USA.</title>
        <authorList>
            <person name="Schachtman D."/>
        </authorList>
    </citation>
    <scope>NUCLEOTIDE SEQUENCE [LARGE SCALE GENOMIC DNA]</scope>
    <source>
        <strain evidence="2 3">4138</strain>
    </source>
</reference>
<dbReference type="Pfam" id="PF07238">
    <property type="entry name" value="PilZ"/>
    <property type="match status" value="2"/>
</dbReference>
<organism evidence="2 3">
    <name type="scientific">Rheinheimera soli</name>
    <dbReference type="NCBI Taxonomy" id="443616"/>
    <lineage>
        <taxon>Bacteria</taxon>
        <taxon>Pseudomonadati</taxon>
        <taxon>Pseudomonadota</taxon>
        <taxon>Gammaproteobacteria</taxon>
        <taxon>Chromatiales</taxon>
        <taxon>Chromatiaceae</taxon>
        <taxon>Rheinheimera</taxon>
    </lineage>
</organism>
<proteinExistence type="predicted"/>
<feature type="domain" description="PilZ" evidence="1">
    <location>
        <begin position="513"/>
        <end position="592"/>
    </location>
</feature>